<sequence>LFCQIKKNNFPNTFVPLLGQQILPLQALDAHSALLRGPVEAHHAQPPGHVSVHEAVSEVPIQRRLDVLALTFNCHLNHNNAKPQALCSAPF</sequence>
<protein>
    <submittedName>
        <fullName evidence="1">Uncharacterized protein</fullName>
    </submittedName>
</protein>
<name>A0A3B3DCK1_ORYME</name>
<dbReference type="GeneTree" id="ENSGT01110000271748"/>
<dbReference type="PaxDb" id="30732-ENSOMEP00000027125"/>
<proteinExistence type="predicted"/>
<keyword evidence="2" id="KW-1185">Reference proteome</keyword>
<dbReference type="Ensembl" id="ENSOMET00000002763.1">
    <property type="protein sequence ID" value="ENSOMEP00000027125.1"/>
    <property type="gene ID" value="ENSOMEG00000009396.1"/>
</dbReference>
<evidence type="ECO:0000313" key="1">
    <source>
        <dbReference type="Ensembl" id="ENSOMEP00000027125.1"/>
    </source>
</evidence>
<accession>A0A3B3DCK1</accession>
<dbReference type="Proteomes" id="UP000261560">
    <property type="component" value="Unplaced"/>
</dbReference>
<reference evidence="1" key="1">
    <citation type="submission" date="2025-08" db="UniProtKB">
        <authorList>
            <consortium name="Ensembl"/>
        </authorList>
    </citation>
    <scope>IDENTIFICATION</scope>
</reference>
<reference evidence="1" key="2">
    <citation type="submission" date="2025-09" db="UniProtKB">
        <authorList>
            <consortium name="Ensembl"/>
        </authorList>
    </citation>
    <scope>IDENTIFICATION</scope>
</reference>
<evidence type="ECO:0000313" key="2">
    <source>
        <dbReference type="Proteomes" id="UP000261560"/>
    </source>
</evidence>
<organism evidence="1 2">
    <name type="scientific">Oryzias melastigma</name>
    <name type="common">Marine medaka</name>
    <dbReference type="NCBI Taxonomy" id="30732"/>
    <lineage>
        <taxon>Eukaryota</taxon>
        <taxon>Metazoa</taxon>
        <taxon>Chordata</taxon>
        <taxon>Craniata</taxon>
        <taxon>Vertebrata</taxon>
        <taxon>Euteleostomi</taxon>
        <taxon>Actinopterygii</taxon>
        <taxon>Neopterygii</taxon>
        <taxon>Teleostei</taxon>
        <taxon>Neoteleostei</taxon>
        <taxon>Acanthomorphata</taxon>
        <taxon>Ovalentaria</taxon>
        <taxon>Atherinomorphae</taxon>
        <taxon>Beloniformes</taxon>
        <taxon>Adrianichthyidae</taxon>
        <taxon>Oryziinae</taxon>
        <taxon>Oryzias</taxon>
    </lineage>
</organism>
<dbReference type="AlphaFoldDB" id="A0A3B3DCK1"/>